<feature type="compositionally biased region" description="Basic and acidic residues" evidence="4">
    <location>
        <begin position="211"/>
        <end position="225"/>
    </location>
</feature>
<reference evidence="7" key="1">
    <citation type="submission" date="2023-07" db="EMBL/GenBank/DDBJ databases">
        <authorList>
            <person name="Stuckert A."/>
        </authorList>
    </citation>
    <scope>NUCLEOTIDE SEQUENCE</scope>
</reference>
<dbReference type="Gene3D" id="3.30.160.60">
    <property type="entry name" value="Classic Zinc Finger"/>
    <property type="match status" value="1"/>
</dbReference>
<evidence type="ECO:0000313" key="7">
    <source>
        <dbReference type="EMBL" id="CAJ0968421.1"/>
    </source>
</evidence>
<feature type="domain" description="Reverse transcriptase" evidence="6">
    <location>
        <begin position="298"/>
        <end position="524"/>
    </location>
</feature>
<dbReference type="EMBL" id="CAUEEQ010079246">
    <property type="protein sequence ID" value="CAJ0968421.1"/>
    <property type="molecule type" value="Genomic_DNA"/>
</dbReference>
<dbReference type="Gene3D" id="3.10.10.10">
    <property type="entry name" value="HIV Type 1 Reverse Transcriptase, subunit A, domain 1"/>
    <property type="match status" value="1"/>
</dbReference>
<dbReference type="PROSITE" id="PS00028">
    <property type="entry name" value="ZINC_FINGER_C2H2_1"/>
    <property type="match status" value="1"/>
</dbReference>
<feature type="domain" description="C2H2-type" evidence="5">
    <location>
        <begin position="706"/>
        <end position="733"/>
    </location>
</feature>
<dbReference type="SMART" id="SM00355">
    <property type="entry name" value="ZnF_C2H2"/>
    <property type="match status" value="3"/>
</dbReference>
<dbReference type="SUPFAM" id="SSF57667">
    <property type="entry name" value="beta-beta-alpha zinc fingers"/>
    <property type="match status" value="1"/>
</dbReference>
<feature type="domain" description="C2H2-type" evidence="5">
    <location>
        <begin position="850"/>
        <end position="877"/>
    </location>
</feature>
<dbReference type="PROSITE" id="PS50157">
    <property type="entry name" value="ZINC_FINGER_C2H2_2"/>
    <property type="match status" value="3"/>
</dbReference>
<protein>
    <recommendedName>
        <fullName evidence="2">ribonuclease H</fullName>
        <ecNumber evidence="2">3.1.26.4</ecNumber>
    </recommendedName>
</protein>
<dbReference type="InterPro" id="IPR036236">
    <property type="entry name" value="Znf_C2H2_sf"/>
</dbReference>
<keyword evidence="3" id="KW-0479">Metal-binding</keyword>
<dbReference type="InterPro" id="IPR000477">
    <property type="entry name" value="RT_dom"/>
</dbReference>
<dbReference type="EC" id="3.1.26.4" evidence="2"/>
<dbReference type="PROSITE" id="PS50878">
    <property type="entry name" value="RT_POL"/>
    <property type="match status" value="1"/>
</dbReference>
<dbReference type="PANTHER" id="PTHR33066:SF2">
    <property type="entry name" value="FILAGGRIN-2-LIKE"/>
    <property type="match status" value="1"/>
</dbReference>
<dbReference type="InterPro" id="IPR043502">
    <property type="entry name" value="DNA/RNA_pol_sf"/>
</dbReference>
<evidence type="ECO:0000256" key="2">
    <source>
        <dbReference type="ARBA" id="ARBA00012180"/>
    </source>
</evidence>
<evidence type="ECO:0000256" key="4">
    <source>
        <dbReference type="SAM" id="MobiDB-lite"/>
    </source>
</evidence>
<dbReference type="InterPro" id="IPR013087">
    <property type="entry name" value="Znf_C2H2_type"/>
</dbReference>
<keyword evidence="3" id="KW-0863">Zinc-finger</keyword>
<dbReference type="PANTHER" id="PTHR33066">
    <property type="entry name" value="INTEGRASE_SAM-LIKE_N DOMAIN-CONTAINING PROTEIN"/>
    <property type="match status" value="1"/>
</dbReference>
<sequence length="888" mass="98597">MEWTDPPEVDPPVSRLAAQTLLSLPDSSTLRDTADRQVERMAGSIFEAAGASLAPAFASVWAAKAILAWARNLQAGLQASAPVLSDQVVQIAVVADYMLHAALDSARGVAGIASNAITIQRILCLREWKVDAASKKSLTHLPYLSGRHDDIQRHRGVTKLYSDPFGILRAGLSRIQHKIVTVPHAGTTHGRCKGRTRPGSQKQPSLSPEEENLRLSPHHDSRTPEDTTPVGGRLLLFHQVWLPITEDRWVRELVYSGYKIEFTSNPPDRFFLSVPPKPQAKARAFRQAVSSLFQAGVIVPVPTAERFRRFYSNLFVVPKKGDSVRPILDLKQLNKYVRVRHFRMESLRSIIASMEKEEYLASIDIQDAYLPIPIAPAHQRFLRFAIDQDHYQFMALPFGLATAPRVFTKVVAATMDVLHSRGIVVVPYLDDLLIKAPTFKDCELSVSITIDTESHGLGGEEDLARGSSNHPNRTGLAQTYMVCRHRTTYSRCPLASPRPRPRSSITRPILPPGLRGSPFDGVALETWNLTQAGLSPDVIGTMIRARKPASAKIIPYLESFLYLAHCYQAASKDFSSGVSRLVPPYRRPLETWDLNLVLTVLQEPPFEPLKEVSLRLPAQKVVFLVAITSLRRVSELTALSCRRPFLAFHQDKEGGHKSLPASKATLARWIKSTIQEAYRLKNSLHPAGITAPFGTTNSKSSISKLYRCDVCSYTSSTYVGVRNHRKIHSSDKPYRCSLCGYVCSHPPSLKSHMWKHASDQNYNYEQVNKAINEAMSQSSRVQSEPSKDISPLNEGSVTMDSDCIITGSHPAPEATYIENPKVNSPHPNPCNSEKPQNQLRPATELCVLLFCCCICGLESTSKELLMEHMKAHEGDIINIILNKSDGSS</sequence>
<keyword evidence="3" id="KW-0862">Zinc</keyword>
<dbReference type="Gene3D" id="3.30.70.270">
    <property type="match status" value="1"/>
</dbReference>
<evidence type="ECO:0000259" key="5">
    <source>
        <dbReference type="PROSITE" id="PS50157"/>
    </source>
</evidence>
<feature type="region of interest" description="Disordered" evidence="4">
    <location>
        <begin position="185"/>
        <end position="227"/>
    </location>
</feature>
<evidence type="ECO:0000313" key="8">
    <source>
        <dbReference type="Proteomes" id="UP001176940"/>
    </source>
</evidence>
<dbReference type="CDD" id="cd01647">
    <property type="entry name" value="RT_LTR"/>
    <property type="match status" value="1"/>
</dbReference>
<dbReference type="Proteomes" id="UP001176940">
    <property type="component" value="Unassembled WGS sequence"/>
</dbReference>
<evidence type="ECO:0000256" key="3">
    <source>
        <dbReference type="PROSITE-ProRule" id="PRU00042"/>
    </source>
</evidence>
<proteinExistence type="inferred from homology"/>
<evidence type="ECO:0000259" key="6">
    <source>
        <dbReference type="PROSITE" id="PS50878"/>
    </source>
</evidence>
<dbReference type="SUPFAM" id="SSF56672">
    <property type="entry name" value="DNA/RNA polymerases"/>
    <property type="match status" value="1"/>
</dbReference>
<dbReference type="Pfam" id="PF00078">
    <property type="entry name" value="RVT_1"/>
    <property type="match status" value="1"/>
</dbReference>
<dbReference type="Gene3D" id="1.10.287.3160">
    <property type="match status" value="1"/>
</dbReference>
<accession>A0ABN9MSE5</accession>
<dbReference type="InterPro" id="IPR043128">
    <property type="entry name" value="Rev_trsase/Diguanyl_cyclase"/>
</dbReference>
<comment type="similarity">
    <text evidence="1">Belongs to the beta type-B retroviral polymerase family. HERV class-II K(HML-2) pol subfamily.</text>
</comment>
<organism evidence="7 8">
    <name type="scientific">Ranitomeya imitator</name>
    <name type="common">mimic poison frog</name>
    <dbReference type="NCBI Taxonomy" id="111125"/>
    <lineage>
        <taxon>Eukaryota</taxon>
        <taxon>Metazoa</taxon>
        <taxon>Chordata</taxon>
        <taxon>Craniata</taxon>
        <taxon>Vertebrata</taxon>
        <taxon>Euteleostomi</taxon>
        <taxon>Amphibia</taxon>
        <taxon>Batrachia</taxon>
        <taxon>Anura</taxon>
        <taxon>Neobatrachia</taxon>
        <taxon>Hyloidea</taxon>
        <taxon>Dendrobatidae</taxon>
        <taxon>Dendrobatinae</taxon>
        <taxon>Ranitomeya</taxon>
    </lineage>
</organism>
<name>A0ABN9MSE5_9NEOB</name>
<feature type="domain" description="C2H2-type" evidence="5">
    <location>
        <begin position="734"/>
        <end position="761"/>
    </location>
</feature>
<gene>
    <name evidence="7" type="ORF">RIMI_LOCUS23072558</name>
</gene>
<keyword evidence="8" id="KW-1185">Reference proteome</keyword>
<evidence type="ECO:0000256" key="1">
    <source>
        <dbReference type="ARBA" id="ARBA00010879"/>
    </source>
</evidence>
<comment type="caution">
    <text evidence="7">The sequence shown here is derived from an EMBL/GenBank/DDBJ whole genome shotgun (WGS) entry which is preliminary data.</text>
</comment>